<dbReference type="EnsemblMetazoa" id="Aqu2.1.40501_001">
    <property type="protein sequence ID" value="Aqu2.1.40501_001"/>
    <property type="gene ID" value="Aqu2.1.40501"/>
</dbReference>
<reference evidence="1" key="1">
    <citation type="submission" date="2017-05" db="UniProtKB">
        <authorList>
            <consortium name="EnsemblMetazoa"/>
        </authorList>
    </citation>
    <scope>IDENTIFICATION</scope>
</reference>
<dbReference type="AlphaFoldDB" id="A0A1X7VJH2"/>
<proteinExistence type="predicted"/>
<name>A0A1X7VJH2_AMPQE</name>
<accession>A0A1X7VJH2</accession>
<organism evidence="1">
    <name type="scientific">Amphimedon queenslandica</name>
    <name type="common">Sponge</name>
    <dbReference type="NCBI Taxonomy" id="400682"/>
    <lineage>
        <taxon>Eukaryota</taxon>
        <taxon>Metazoa</taxon>
        <taxon>Porifera</taxon>
        <taxon>Demospongiae</taxon>
        <taxon>Heteroscleromorpha</taxon>
        <taxon>Haplosclerida</taxon>
        <taxon>Niphatidae</taxon>
        <taxon>Amphimedon</taxon>
    </lineage>
</organism>
<sequence>VLSQIVATALRTYLKEESEETEKYIEMFDKIFDCLNVTNYTCYTKRKYFQSPYRWNNDLRINWMQSEFLPWLKNWEDQVKSKEDLKVREKNNLIKSQETLLGIRIT</sequence>
<protein>
    <submittedName>
        <fullName evidence="1">Uncharacterized protein</fullName>
    </submittedName>
</protein>
<dbReference type="InParanoid" id="A0A1X7VJH2"/>
<evidence type="ECO:0000313" key="1">
    <source>
        <dbReference type="EnsemblMetazoa" id="Aqu2.1.40501_001"/>
    </source>
</evidence>